<feature type="compositionally biased region" description="Basic and acidic residues" evidence="1">
    <location>
        <begin position="1"/>
        <end position="12"/>
    </location>
</feature>
<comment type="caution">
    <text evidence="2">The sequence shown here is derived from an EMBL/GenBank/DDBJ whole genome shotgun (WGS) entry which is preliminary data.</text>
</comment>
<evidence type="ECO:0000313" key="2">
    <source>
        <dbReference type="EMBL" id="MBB5037590.1"/>
    </source>
</evidence>
<sequence>MDTRPYEDEGRILPKWAKSPRNPLESPLHGWNQPSPLNIGSLKGIQAIPPLMRFPLLAALSLFTSSCGADAPERAAAARAQLPAADTGFATRLCHAALDRTAMTVRYDGAYVRIPYPGGDVPADTGVCTDEVIRSYRSLGFDLQKLVHEDMKRHFSAYPKNWGLAKPDSNIDHRRVPNLQAFFKRQGASLPITQKAADYLPGDLITCTVAGKLPHIALVVPAPDGGDTPWIVHNIGSGPQLEDRLFEFPLTGHYRWHPVK</sequence>
<dbReference type="AlphaFoldDB" id="A0A7W7YKH6"/>
<dbReference type="Proteomes" id="UP000534294">
    <property type="component" value="Unassembled WGS sequence"/>
</dbReference>
<proteinExistence type="predicted"/>
<name>A0A7W7YKH6_9BACT</name>
<dbReference type="EMBL" id="JACHIF010000003">
    <property type="protein sequence ID" value="MBB5037590.1"/>
    <property type="molecule type" value="Genomic_DNA"/>
</dbReference>
<organism evidence="2 3">
    <name type="scientific">Prosthecobacter dejongeii</name>
    <dbReference type="NCBI Taxonomy" id="48465"/>
    <lineage>
        <taxon>Bacteria</taxon>
        <taxon>Pseudomonadati</taxon>
        <taxon>Verrucomicrobiota</taxon>
        <taxon>Verrucomicrobiia</taxon>
        <taxon>Verrucomicrobiales</taxon>
        <taxon>Verrucomicrobiaceae</taxon>
        <taxon>Prosthecobacter</taxon>
    </lineage>
</organism>
<reference evidence="2 3" key="1">
    <citation type="submission" date="2020-08" db="EMBL/GenBank/DDBJ databases">
        <title>Genomic Encyclopedia of Type Strains, Phase IV (KMG-IV): sequencing the most valuable type-strain genomes for metagenomic binning, comparative biology and taxonomic classification.</title>
        <authorList>
            <person name="Goeker M."/>
        </authorList>
    </citation>
    <scope>NUCLEOTIDE SEQUENCE [LARGE SCALE GENOMIC DNA]</scope>
    <source>
        <strain evidence="2 3">DSM 12251</strain>
    </source>
</reference>
<dbReference type="RefSeq" id="WP_246430995.1">
    <property type="nucleotide sequence ID" value="NZ_JACHIF010000003.1"/>
</dbReference>
<keyword evidence="3" id="KW-1185">Reference proteome</keyword>
<protein>
    <recommendedName>
        <fullName evidence="4">DUF1287 domain-containing protein</fullName>
    </recommendedName>
</protein>
<gene>
    <name evidence="2" type="ORF">HNQ64_001839</name>
</gene>
<accession>A0A7W7YKH6</accession>
<evidence type="ECO:0000313" key="3">
    <source>
        <dbReference type="Proteomes" id="UP000534294"/>
    </source>
</evidence>
<evidence type="ECO:0008006" key="4">
    <source>
        <dbReference type="Google" id="ProtNLM"/>
    </source>
</evidence>
<evidence type="ECO:0000256" key="1">
    <source>
        <dbReference type="SAM" id="MobiDB-lite"/>
    </source>
</evidence>
<dbReference type="InterPro" id="IPR009706">
    <property type="entry name" value="DUF1287"/>
</dbReference>
<feature type="region of interest" description="Disordered" evidence="1">
    <location>
        <begin position="1"/>
        <end position="28"/>
    </location>
</feature>
<dbReference type="Pfam" id="PF06940">
    <property type="entry name" value="DUF1287"/>
    <property type="match status" value="1"/>
</dbReference>